<dbReference type="CDD" id="cd06223">
    <property type="entry name" value="PRTases_typeI"/>
    <property type="match status" value="1"/>
</dbReference>
<dbReference type="Pfam" id="PF18912">
    <property type="entry name" value="DZR_2"/>
    <property type="match status" value="1"/>
</dbReference>
<dbReference type="AlphaFoldDB" id="A0A1F7X8Z9"/>
<dbReference type="EMBL" id="MGFS01000028">
    <property type="protein sequence ID" value="OGM10785.1"/>
    <property type="molecule type" value="Genomic_DNA"/>
</dbReference>
<name>A0A1F7X8Z9_9BACT</name>
<protein>
    <recommendedName>
        <fullName evidence="2">Double zinc ribbon domain-containing protein</fullName>
    </recommendedName>
</protein>
<dbReference type="PANTHER" id="PTHR47505">
    <property type="entry name" value="DNA UTILIZATION PROTEIN YHGH"/>
    <property type="match status" value="1"/>
</dbReference>
<comment type="similarity">
    <text evidence="1">Belongs to the ComF/GntX family.</text>
</comment>
<dbReference type="Proteomes" id="UP000177053">
    <property type="component" value="Unassembled WGS sequence"/>
</dbReference>
<dbReference type="InterPro" id="IPR029057">
    <property type="entry name" value="PRTase-like"/>
</dbReference>
<dbReference type="Gene3D" id="3.40.50.2020">
    <property type="match status" value="1"/>
</dbReference>
<proteinExistence type="inferred from homology"/>
<feature type="domain" description="Double zinc ribbon" evidence="2">
    <location>
        <begin position="3"/>
        <end position="53"/>
    </location>
</feature>
<comment type="caution">
    <text evidence="3">The sequence shown here is derived from an EMBL/GenBank/DDBJ whole genome shotgun (WGS) entry which is preliminary data.</text>
</comment>
<evidence type="ECO:0000259" key="2">
    <source>
        <dbReference type="Pfam" id="PF18912"/>
    </source>
</evidence>
<accession>A0A1F7X8Z9</accession>
<dbReference type="InterPro" id="IPR000836">
    <property type="entry name" value="PRTase_dom"/>
</dbReference>
<organism evidence="3 4">
    <name type="scientific">Candidatus Woesebacteria bacterium RBG_16_34_12</name>
    <dbReference type="NCBI Taxonomy" id="1802480"/>
    <lineage>
        <taxon>Bacteria</taxon>
        <taxon>Candidatus Woeseibacteriota</taxon>
    </lineage>
</organism>
<evidence type="ECO:0000313" key="4">
    <source>
        <dbReference type="Proteomes" id="UP000177053"/>
    </source>
</evidence>
<gene>
    <name evidence="3" type="ORF">A2Z22_02770</name>
</gene>
<reference evidence="3 4" key="1">
    <citation type="journal article" date="2016" name="Nat. Commun.">
        <title>Thousands of microbial genomes shed light on interconnected biogeochemical processes in an aquifer system.</title>
        <authorList>
            <person name="Anantharaman K."/>
            <person name="Brown C.T."/>
            <person name="Hug L.A."/>
            <person name="Sharon I."/>
            <person name="Castelle C.J."/>
            <person name="Probst A.J."/>
            <person name="Thomas B.C."/>
            <person name="Singh A."/>
            <person name="Wilkins M.J."/>
            <person name="Karaoz U."/>
            <person name="Brodie E.L."/>
            <person name="Williams K.H."/>
            <person name="Hubbard S.S."/>
            <person name="Banfield J.F."/>
        </authorList>
    </citation>
    <scope>NUCLEOTIDE SEQUENCE [LARGE SCALE GENOMIC DNA]</scope>
</reference>
<sequence>MKIIDFLFPKSCLTCGKSGSYICSSCIKKVGSPKPICCVCERPSVDFMTHSKCKKKLTLDAIVSVFRYEGVIRKAIIKLKYSFAKEIANDLAKCTIDKIVNNHLILPQKAILIPIPLFWYRENWRGFNQVEEVGKLLTGKLGWVFNTNILIRKSFRQPQTELKGDKRRENIRGVFSFNKNCTPIVSCHKSIVLFDDVLTTGSTMKEAGKVLKRNGFTNIWGLTISS</sequence>
<dbReference type="InterPro" id="IPR044005">
    <property type="entry name" value="DZR_2"/>
</dbReference>
<dbReference type="SUPFAM" id="SSF53271">
    <property type="entry name" value="PRTase-like"/>
    <property type="match status" value="1"/>
</dbReference>
<evidence type="ECO:0000256" key="1">
    <source>
        <dbReference type="ARBA" id="ARBA00008007"/>
    </source>
</evidence>
<dbReference type="InterPro" id="IPR051910">
    <property type="entry name" value="ComF/GntX_DNA_util-trans"/>
</dbReference>
<evidence type="ECO:0000313" key="3">
    <source>
        <dbReference type="EMBL" id="OGM10785.1"/>
    </source>
</evidence>
<dbReference type="PANTHER" id="PTHR47505:SF1">
    <property type="entry name" value="DNA UTILIZATION PROTEIN YHGH"/>
    <property type="match status" value="1"/>
</dbReference>